<evidence type="ECO:0000256" key="3">
    <source>
        <dbReference type="ARBA" id="ARBA00022857"/>
    </source>
</evidence>
<keyword evidence="3" id="KW-0521">NADP</keyword>
<dbReference type="GO" id="GO:0070402">
    <property type="term" value="F:NADPH binding"/>
    <property type="evidence" value="ECO:0007669"/>
    <property type="project" value="TreeGrafter"/>
</dbReference>
<organism evidence="9 10">
    <name type="scientific">Synchytrium endobioticum</name>
    <dbReference type="NCBI Taxonomy" id="286115"/>
    <lineage>
        <taxon>Eukaryota</taxon>
        <taxon>Fungi</taxon>
        <taxon>Fungi incertae sedis</taxon>
        <taxon>Chytridiomycota</taxon>
        <taxon>Chytridiomycota incertae sedis</taxon>
        <taxon>Chytridiomycetes</taxon>
        <taxon>Synchytriales</taxon>
        <taxon>Synchytriaceae</taxon>
        <taxon>Synchytrium</taxon>
    </lineage>
</organism>
<proteinExistence type="inferred from homology"/>
<evidence type="ECO:0000256" key="7">
    <source>
        <dbReference type="ARBA" id="ARBA00039520"/>
    </source>
</evidence>
<dbReference type="GO" id="GO:0006729">
    <property type="term" value="P:tetrahydrobiopterin biosynthetic process"/>
    <property type="evidence" value="ECO:0007669"/>
    <property type="project" value="UniProtKB-KW"/>
</dbReference>
<dbReference type="AlphaFoldDB" id="A0A507DNF7"/>
<dbReference type="GO" id="GO:0070404">
    <property type="term" value="F:NADH binding"/>
    <property type="evidence" value="ECO:0007669"/>
    <property type="project" value="TreeGrafter"/>
</dbReference>
<evidence type="ECO:0000256" key="4">
    <source>
        <dbReference type="ARBA" id="ARBA00023002"/>
    </source>
</evidence>
<dbReference type="FunFam" id="3.40.50.720:FF:000157">
    <property type="entry name" value="Quinoid dihydropteridine reductase"/>
    <property type="match status" value="1"/>
</dbReference>
<comment type="similarity">
    <text evidence="1">Belongs to the short-chain dehydrogenases/reductases (SDR) family.</text>
</comment>
<keyword evidence="5" id="KW-0783">Tetrahydrobiopterin biosynthesis</keyword>
<dbReference type="STRING" id="286115.A0A507DNF7"/>
<dbReference type="SUPFAM" id="SSF51735">
    <property type="entry name" value="NAD(P)-binding Rossmann-fold domains"/>
    <property type="match status" value="1"/>
</dbReference>
<dbReference type="PRINTS" id="PR00081">
    <property type="entry name" value="GDHRDH"/>
</dbReference>
<gene>
    <name evidence="9" type="ORF">SeMB42_g01163</name>
</gene>
<dbReference type="PANTHER" id="PTHR15104">
    <property type="entry name" value="DIHYDROPTERIDINE REDUCTASE"/>
    <property type="match status" value="1"/>
</dbReference>
<dbReference type="PANTHER" id="PTHR15104:SF0">
    <property type="entry name" value="DIHYDROPTERIDINE REDUCTASE"/>
    <property type="match status" value="1"/>
</dbReference>
<evidence type="ECO:0000256" key="8">
    <source>
        <dbReference type="ARBA" id="ARBA00041348"/>
    </source>
</evidence>
<dbReference type="Proteomes" id="UP000317494">
    <property type="component" value="Unassembled WGS sequence"/>
</dbReference>
<evidence type="ECO:0000256" key="5">
    <source>
        <dbReference type="ARBA" id="ARBA00023007"/>
    </source>
</evidence>
<keyword evidence="10" id="KW-1185">Reference proteome</keyword>
<dbReference type="InterPro" id="IPR020904">
    <property type="entry name" value="Sc_DH/Rdtase_CS"/>
</dbReference>
<dbReference type="PROSITE" id="PS00061">
    <property type="entry name" value="ADH_SHORT"/>
    <property type="match status" value="1"/>
</dbReference>
<dbReference type="Pfam" id="PF00106">
    <property type="entry name" value="adh_short"/>
    <property type="match status" value="1"/>
</dbReference>
<name>A0A507DNF7_9FUNG</name>
<accession>A0A507DNF7</accession>
<evidence type="ECO:0000256" key="2">
    <source>
        <dbReference type="ARBA" id="ARBA00011738"/>
    </source>
</evidence>
<dbReference type="EMBL" id="QEAN01000028">
    <property type="protein sequence ID" value="TPX52775.1"/>
    <property type="molecule type" value="Genomic_DNA"/>
</dbReference>
<reference evidence="9 10" key="1">
    <citation type="journal article" date="2019" name="Sci. Rep.">
        <title>Comparative genomics of chytrid fungi reveal insights into the obligate biotrophic and pathogenic lifestyle of Synchytrium endobioticum.</title>
        <authorList>
            <person name="van de Vossenberg B.T.L.H."/>
            <person name="Warris S."/>
            <person name="Nguyen H.D.T."/>
            <person name="van Gent-Pelzer M.P.E."/>
            <person name="Joly D.L."/>
            <person name="van de Geest H.C."/>
            <person name="Bonants P.J.M."/>
            <person name="Smith D.S."/>
            <person name="Levesque C.A."/>
            <person name="van der Lee T.A.J."/>
        </authorList>
    </citation>
    <scope>NUCLEOTIDE SEQUENCE [LARGE SCALE GENOMIC DNA]</scope>
    <source>
        <strain evidence="9 10">MB42</strain>
    </source>
</reference>
<dbReference type="GO" id="GO:0004155">
    <property type="term" value="F:6,7-dihydropteridine reductase activity"/>
    <property type="evidence" value="ECO:0007669"/>
    <property type="project" value="UniProtKB-EC"/>
</dbReference>
<sequence length="253" mass="27271">MAFLFRVPFRTRTLAYSTRISKTPMPHVLVYGGSGALGKNLVDTFANDGWTITSVDFTRNEATPHNVVLDPSHDIHQIPKYVVEALGHITHFDAMINVAGGWAGGNVASEDIFETTQKMYQQSTWTSLITAHLAAKFLKPGGVLVLTGATAASSPTPGMVGYGMAKAAVHHLVKSIGAEGGGLPDKAKAVAILPSTLDTPMNRKFMPNADHSTWIPLQEISDKVVAWARGREQITTGSLIRIFAKDNKTTFTV</sequence>
<evidence type="ECO:0000313" key="9">
    <source>
        <dbReference type="EMBL" id="TPX52775.1"/>
    </source>
</evidence>
<comment type="caution">
    <text evidence="9">The sequence shown here is derived from an EMBL/GenBank/DDBJ whole genome shotgun (WGS) entry which is preliminary data.</text>
</comment>
<keyword evidence="4" id="KW-0560">Oxidoreductase</keyword>
<dbReference type="EC" id="1.5.1.34" evidence="6"/>
<dbReference type="InterPro" id="IPR036291">
    <property type="entry name" value="NAD(P)-bd_dom_sf"/>
</dbReference>
<evidence type="ECO:0000313" key="10">
    <source>
        <dbReference type="Proteomes" id="UP000317494"/>
    </source>
</evidence>
<dbReference type="InterPro" id="IPR002347">
    <property type="entry name" value="SDR_fam"/>
</dbReference>
<dbReference type="CDD" id="cd05334">
    <property type="entry name" value="DHPR_SDR_c_like"/>
    <property type="match status" value="1"/>
</dbReference>
<protein>
    <recommendedName>
        <fullName evidence="7">Dihydropteridine reductase</fullName>
        <ecNumber evidence="6">1.5.1.34</ecNumber>
    </recommendedName>
    <alternativeName>
        <fullName evidence="8">Quinoid dihydropteridine reductase</fullName>
    </alternativeName>
</protein>
<dbReference type="GO" id="GO:0006559">
    <property type="term" value="P:L-phenylalanine catabolic process"/>
    <property type="evidence" value="ECO:0007669"/>
    <property type="project" value="TreeGrafter"/>
</dbReference>
<comment type="subunit">
    <text evidence="2">Homodimer.</text>
</comment>
<evidence type="ECO:0000256" key="6">
    <source>
        <dbReference type="ARBA" id="ARBA00039153"/>
    </source>
</evidence>
<dbReference type="VEuPathDB" id="FungiDB:SeMB42_g01163"/>
<dbReference type="GO" id="GO:0005737">
    <property type="term" value="C:cytoplasm"/>
    <property type="evidence" value="ECO:0007669"/>
    <property type="project" value="TreeGrafter"/>
</dbReference>
<dbReference type="Gene3D" id="3.40.50.720">
    <property type="entry name" value="NAD(P)-binding Rossmann-like Domain"/>
    <property type="match status" value="1"/>
</dbReference>
<evidence type="ECO:0000256" key="1">
    <source>
        <dbReference type="ARBA" id="ARBA00006484"/>
    </source>
</evidence>